<dbReference type="InterPro" id="IPR011234">
    <property type="entry name" value="Fumarylacetoacetase-like_C"/>
</dbReference>
<dbReference type="PANTHER" id="PTHR30143">
    <property type="entry name" value="ACID HYDRATASE"/>
    <property type="match status" value="1"/>
</dbReference>
<dbReference type="Pfam" id="PF01557">
    <property type="entry name" value="FAA_hydrolase"/>
    <property type="match status" value="1"/>
</dbReference>
<proteinExistence type="predicted"/>
<reference evidence="3" key="1">
    <citation type="journal article" date="2014" name="Int. J. Syst. Evol. Microbiol.">
        <title>Complete genome sequence of Corynebacterium casei LMG S-19264T (=DSM 44701T), isolated from a smear-ripened cheese.</title>
        <authorList>
            <consortium name="US DOE Joint Genome Institute (JGI-PGF)"/>
            <person name="Walter F."/>
            <person name="Albersmeier A."/>
            <person name="Kalinowski J."/>
            <person name="Ruckert C."/>
        </authorList>
    </citation>
    <scope>NUCLEOTIDE SEQUENCE</scope>
    <source>
        <strain evidence="3">CGMCC 4.7679</strain>
    </source>
</reference>
<accession>A0A8H9IST8</accession>
<protein>
    <recommendedName>
        <fullName evidence="2">Stress-response A/B barrel domain-containing protein</fullName>
    </recommendedName>
</protein>
<name>A0A8H9IST8_9PSEU</name>
<evidence type="ECO:0000313" key="3">
    <source>
        <dbReference type="EMBL" id="GHF37169.1"/>
    </source>
</evidence>
<dbReference type="PROSITE" id="PS51502">
    <property type="entry name" value="S_R_A_B_BARREL"/>
    <property type="match status" value="1"/>
</dbReference>
<feature type="domain" description="Stress-response A/B barrel" evidence="2">
    <location>
        <begin position="14"/>
        <end position="107"/>
    </location>
</feature>
<dbReference type="Gene3D" id="3.30.70.100">
    <property type="match status" value="1"/>
</dbReference>
<dbReference type="Pfam" id="PF07876">
    <property type="entry name" value="Dabb"/>
    <property type="match status" value="1"/>
</dbReference>
<evidence type="ECO:0000259" key="2">
    <source>
        <dbReference type="PROSITE" id="PS51502"/>
    </source>
</evidence>
<evidence type="ECO:0000313" key="4">
    <source>
        <dbReference type="Proteomes" id="UP000658656"/>
    </source>
</evidence>
<organism evidence="3 4">
    <name type="scientific">Amycolatopsis bartoniae</name>
    <dbReference type="NCBI Taxonomy" id="941986"/>
    <lineage>
        <taxon>Bacteria</taxon>
        <taxon>Bacillati</taxon>
        <taxon>Actinomycetota</taxon>
        <taxon>Actinomycetes</taxon>
        <taxon>Pseudonocardiales</taxon>
        <taxon>Pseudonocardiaceae</taxon>
        <taxon>Amycolatopsis</taxon>
    </lineage>
</organism>
<sequence length="396" mass="42383">MSGPINLYKEYVVIHHLLFFWFRKDSPQAEVKEVLEGIRSFATIPAVKNVSISENRDFPESSDPFTHAAVLTFDDLEGRNEYLADDLHQSVRRKAMSVLGELKTISVDTGQASESATQEEPIESPLGASVQRDLGREAPSLEYLAAQLHNAELTRCTIPPLSEQVPGLSVADSYRIQQLNVSRRLPDGGVIVGQKVGLTSVAMQEQLGVDEPDYGVLFADMLVGDGQPIPVSDLIQPRVEAEVAFIMKRELRGPGVTEADALEAIVGALPVIEVIDSRISAWKIGLTDTIADNASCAKVVRGEVVTPIAEIDLRTIGMILTVNGEVVSTAAGAAVLGNPIRGLVWLANKLAEFGVSLQPGDLVLAGALHAAISVTEGMSVHAEFANIGGITAEFTS</sequence>
<dbReference type="EMBL" id="BNAV01000001">
    <property type="protein sequence ID" value="GHF37169.1"/>
    <property type="molecule type" value="Genomic_DNA"/>
</dbReference>
<dbReference type="SUPFAM" id="SSF54909">
    <property type="entry name" value="Dimeric alpha+beta barrel"/>
    <property type="match status" value="1"/>
</dbReference>
<dbReference type="GO" id="GO:0008684">
    <property type="term" value="F:2-oxopent-4-enoate hydratase activity"/>
    <property type="evidence" value="ECO:0007669"/>
    <property type="project" value="TreeGrafter"/>
</dbReference>
<dbReference type="Gene3D" id="3.90.850.10">
    <property type="entry name" value="Fumarylacetoacetase-like, C-terminal domain"/>
    <property type="match status" value="1"/>
</dbReference>
<keyword evidence="4" id="KW-1185">Reference proteome</keyword>
<evidence type="ECO:0000256" key="1">
    <source>
        <dbReference type="ARBA" id="ARBA00023239"/>
    </source>
</evidence>
<dbReference type="InterPro" id="IPR036663">
    <property type="entry name" value="Fumarylacetoacetase_C_sf"/>
</dbReference>
<dbReference type="PANTHER" id="PTHR30143:SF0">
    <property type="entry name" value="2-KETO-4-PENTENOATE HYDRATASE"/>
    <property type="match status" value="1"/>
</dbReference>
<dbReference type="InterPro" id="IPR011008">
    <property type="entry name" value="Dimeric_a/b-barrel"/>
</dbReference>
<gene>
    <name evidence="3" type="ORF">GCM10017566_07900</name>
</gene>
<dbReference type="Proteomes" id="UP000658656">
    <property type="component" value="Unassembled WGS sequence"/>
</dbReference>
<dbReference type="InterPro" id="IPR013097">
    <property type="entry name" value="Dabb"/>
</dbReference>
<dbReference type="AlphaFoldDB" id="A0A8H9IST8"/>
<dbReference type="SMART" id="SM00886">
    <property type="entry name" value="Dabb"/>
    <property type="match status" value="1"/>
</dbReference>
<reference evidence="3" key="2">
    <citation type="submission" date="2020-09" db="EMBL/GenBank/DDBJ databases">
        <authorList>
            <person name="Sun Q."/>
            <person name="Zhou Y."/>
        </authorList>
    </citation>
    <scope>NUCLEOTIDE SEQUENCE</scope>
    <source>
        <strain evidence="3">CGMCC 4.7679</strain>
    </source>
</reference>
<keyword evidence="1" id="KW-0456">Lyase</keyword>
<dbReference type="GO" id="GO:0005737">
    <property type="term" value="C:cytoplasm"/>
    <property type="evidence" value="ECO:0007669"/>
    <property type="project" value="TreeGrafter"/>
</dbReference>
<comment type="caution">
    <text evidence="3">The sequence shown here is derived from an EMBL/GenBank/DDBJ whole genome shotgun (WGS) entry which is preliminary data.</text>
</comment>
<dbReference type="SUPFAM" id="SSF56529">
    <property type="entry name" value="FAH"/>
    <property type="match status" value="1"/>
</dbReference>
<dbReference type="InterPro" id="IPR050772">
    <property type="entry name" value="Hydratase-Decarb/MhpD_sf"/>
</dbReference>